<dbReference type="InterPro" id="IPR001680">
    <property type="entry name" value="WD40_rpt"/>
</dbReference>
<feature type="repeat" description="WD" evidence="9">
    <location>
        <begin position="179"/>
        <end position="221"/>
    </location>
</feature>
<evidence type="ECO:0000256" key="2">
    <source>
        <dbReference type="ARBA" id="ARBA00022574"/>
    </source>
</evidence>
<comment type="pathway">
    <text evidence="8">tRNA modification; N(7)-methylguanine-tRNA biosynthesis.</text>
</comment>
<gene>
    <name evidence="10" type="ORF">KUF71_015310</name>
</gene>
<dbReference type="GO" id="GO:0005634">
    <property type="term" value="C:nucleus"/>
    <property type="evidence" value="ECO:0007669"/>
    <property type="project" value="UniProtKB-SubCell"/>
</dbReference>
<keyword evidence="5 8" id="KW-0539">Nucleus</keyword>
<evidence type="ECO:0000256" key="1">
    <source>
        <dbReference type="ARBA" id="ARBA00004123"/>
    </source>
</evidence>
<comment type="similarity">
    <text evidence="8">Belongs to the WD repeat TRM82 family.</text>
</comment>
<dbReference type="SUPFAM" id="SSF50978">
    <property type="entry name" value="WD40 repeat-like"/>
    <property type="match status" value="1"/>
</dbReference>
<evidence type="ECO:0000256" key="6">
    <source>
        <dbReference type="ARBA" id="ARBA00093337"/>
    </source>
</evidence>
<dbReference type="GO" id="GO:0106004">
    <property type="term" value="P:tRNA (guanine-N7)-methylation"/>
    <property type="evidence" value="ECO:0007669"/>
    <property type="project" value="UniProtKB-UniRule"/>
</dbReference>
<dbReference type="InterPro" id="IPR036322">
    <property type="entry name" value="WD40_repeat_dom_sf"/>
</dbReference>
<dbReference type="HAMAP" id="MF_03056">
    <property type="entry name" value="TRM82"/>
    <property type="match status" value="1"/>
</dbReference>
<protein>
    <submittedName>
        <fullName evidence="10">tRNA (Guanine-N(7)-)-methyltransferase non-catalytic subunit WDR4</fullName>
    </submittedName>
</protein>
<dbReference type="AlphaFoldDB" id="A0AAE1LPH8"/>
<evidence type="ECO:0000256" key="8">
    <source>
        <dbReference type="HAMAP-Rule" id="MF_03056"/>
    </source>
</evidence>
<evidence type="ECO:0000256" key="9">
    <source>
        <dbReference type="PROSITE-ProRule" id="PRU00221"/>
    </source>
</evidence>
<comment type="subcellular location">
    <subcellularLocation>
        <location evidence="1 8">Nucleus</location>
    </subcellularLocation>
</comment>
<organism evidence="10 11">
    <name type="scientific">Frankliniella fusca</name>
    <dbReference type="NCBI Taxonomy" id="407009"/>
    <lineage>
        <taxon>Eukaryota</taxon>
        <taxon>Metazoa</taxon>
        <taxon>Ecdysozoa</taxon>
        <taxon>Arthropoda</taxon>
        <taxon>Hexapoda</taxon>
        <taxon>Insecta</taxon>
        <taxon>Pterygota</taxon>
        <taxon>Neoptera</taxon>
        <taxon>Paraneoptera</taxon>
        <taxon>Thysanoptera</taxon>
        <taxon>Terebrantia</taxon>
        <taxon>Thripoidea</taxon>
        <taxon>Thripidae</taxon>
        <taxon>Frankliniella</taxon>
    </lineage>
</organism>
<comment type="function">
    <text evidence="6">Required for the Mettl1-dependent formation of N(7)-methylguanine at position 46 (m7G46) in tRNA. In the Mettl1-wuho methyltransferase complex, it is required to stabilize and induce conformational changes of the catalytic subunit. Required for binding of nanos mRNA and repression of translation by the mei-P26-bgcn-bam-sxl complex. May cooperate with mei-P26 and nanos to derepress the BMP signaling pathway. May cooperate with mei-P26 to suppress expression of a subset of microRNAs. May cooperate with mei-P26 to regulate bam expression levels in germline cells during gametogenesis. Required to promote mitosis to meiosis transition during gametogenesis. May regulate germline cell division in part by regulating ribosome biogenesis.</text>
</comment>
<evidence type="ECO:0000256" key="3">
    <source>
        <dbReference type="ARBA" id="ARBA00022694"/>
    </source>
</evidence>
<comment type="function">
    <text evidence="8">Required for the formation of N(7)-methylguanine at position 46 (m7G46) in tRNA. In the complex, it is required to stabilize and induce conformational changes of the catalytic subunit.</text>
</comment>
<keyword evidence="4 8" id="KW-0677">Repeat</keyword>
<dbReference type="Pfam" id="PF00400">
    <property type="entry name" value="WD40"/>
    <property type="match status" value="1"/>
</dbReference>
<reference evidence="10" key="1">
    <citation type="submission" date="2021-07" db="EMBL/GenBank/DDBJ databases">
        <authorList>
            <person name="Catto M.A."/>
            <person name="Jacobson A."/>
            <person name="Kennedy G."/>
            <person name="Labadie P."/>
            <person name="Hunt B.G."/>
            <person name="Srinivasan R."/>
        </authorList>
    </citation>
    <scope>NUCLEOTIDE SEQUENCE</scope>
    <source>
        <strain evidence="10">PL_HMW_Pooled</strain>
        <tissue evidence="10">Head</tissue>
    </source>
</reference>
<evidence type="ECO:0000313" key="10">
    <source>
        <dbReference type="EMBL" id="KAK3926975.1"/>
    </source>
</evidence>
<dbReference type="GO" id="GO:0043527">
    <property type="term" value="C:tRNA methyltransferase complex"/>
    <property type="evidence" value="ECO:0007669"/>
    <property type="project" value="TreeGrafter"/>
</dbReference>
<sequence length="393" mass="43985">MHFICADREWIAISNGSRLLVFGEISNREITLELPPARPPVKENKPAPKVAPDDTKNTFLGMQFSCCGRWLAAYSSAKQLLIWEAKEWSLISERYMPKTASSMKFTPDSQAIVIVDKAGDAVLFSTQDLQKEGEVILGHLSMLLDVLLTPDGKQIITCDRDEKVRVSQFPNAYNIISYCLGHKEFVSSISLLPHNTSILLSASGDGTMRLWNYSKGLALSSYDCSSDVVKHLKVDTSPHIQLEEGKPSSIIVSKICCHKVADDTSIVFALFYGFQGYLVYRITDENIAFVHAELSNMSVLDLCVRDTGELLVRVAKGDNYDVVHCFSFDSCTNSLRPSVNSLSFNQMLKKINAVFKLLDNQSVTSSNVPQLLKRKFDNVKDYYEQKKARIGEQ</sequence>
<evidence type="ECO:0000313" key="11">
    <source>
        <dbReference type="Proteomes" id="UP001219518"/>
    </source>
</evidence>
<dbReference type="PROSITE" id="PS50082">
    <property type="entry name" value="WD_REPEATS_2"/>
    <property type="match status" value="1"/>
</dbReference>
<keyword evidence="11" id="KW-1185">Reference proteome</keyword>
<dbReference type="InterPro" id="IPR015943">
    <property type="entry name" value="WD40/YVTN_repeat-like_dom_sf"/>
</dbReference>
<dbReference type="PROSITE" id="PS50294">
    <property type="entry name" value="WD_REPEATS_REGION"/>
    <property type="match status" value="1"/>
</dbReference>
<reference evidence="10" key="2">
    <citation type="journal article" date="2023" name="BMC Genomics">
        <title>Pest status, molecular evolution, and epigenetic factors derived from the genome assembly of Frankliniella fusca, a thysanopteran phytovirus vector.</title>
        <authorList>
            <person name="Catto M.A."/>
            <person name="Labadie P.E."/>
            <person name="Jacobson A.L."/>
            <person name="Kennedy G.G."/>
            <person name="Srinivasan R."/>
            <person name="Hunt B.G."/>
        </authorList>
    </citation>
    <scope>NUCLEOTIDE SEQUENCE</scope>
    <source>
        <strain evidence="10">PL_HMW_Pooled</strain>
    </source>
</reference>
<comment type="subunit">
    <text evidence="7">Forms a heterodimer with the catalytic subunit Mettl1. Interacts with mei-P26 and weakly interacts with bgcn; required for the function or formation of the mei-P26-bgcn-bam-sxl complex. Interacts with nanos; may be involved in mei-P26-dependent derepression of the BMP signaling pathway. Interacts with Myc; the interaction may be mediated by mei-P26 and may be involved in the regulation of ribosome biogenesis.</text>
</comment>
<dbReference type="Gene3D" id="2.130.10.10">
    <property type="entry name" value="YVTN repeat-like/Quinoprotein amine dehydrogenase"/>
    <property type="match status" value="1"/>
</dbReference>
<name>A0AAE1LPH8_9NEOP</name>
<dbReference type="SMART" id="SM00320">
    <property type="entry name" value="WD40"/>
    <property type="match status" value="3"/>
</dbReference>
<dbReference type="PANTHER" id="PTHR16288">
    <property type="entry name" value="WD40 REPEAT PROTEIN 4"/>
    <property type="match status" value="1"/>
</dbReference>
<dbReference type="InterPro" id="IPR028884">
    <property type="entry name" value="Trm82"/>
</dbReference>
<comment type="caution">
    <text evidence="10">The sequence shown here is derived from an EMBL/GenBank/DDBJ whole genome shotgun (WGS) entry which is preliminary data.</text>
</comment>
<evidence type="ECO:0000256" key="5">
    <source>
        <dbReference type="ARBA" id="ARBA00023242"/>
    </source>
</evidence>
<dbReference type="EMBL" id="JAHWGI010001273">
    <property type="protein sequence ID" value="KAK3926975.1"/>
    <property type="molecule type" value="Genomic_DNA"/>
</dbReference>
<evidence type="ECO:0000256" key="7">
    <source>
        <dbReference type="ARBA" id="ARBA00093542"/>
    </source>
</evidence>
<keyword evidence="2 8" id="KW-0853">WD repeat</keyword>
<keyword evidence="3 8" id="KW-0819">tRNA processing</keyword>
<dbReference type="GO" id="GO:0005829">
    <property type="term" value="C:cytosol"/>
    <property type="evidence" value="ECO:0007669"/>
    <property type="project" value="TreeGrafter"/>
</dbReference>
<dbReference type="Proteomes" id="UP001219518">
    <property type="component" value="Unassembled WGS sequence"/>
</dbReference>
<accession>A0AAE1LPH8</accession>
<proteinExistence type="inferred from homology"/>
<dbReference type="PANTHER" id="PTHR16288:SF0">
    <property type="entry name" value="TRNA (GUANINE-N(7)-)-METHYLTRANSFERASE NON-CATALYTIC SUBUNIT WDR4"/>
    <property type="match status" value="1"/>
</dbReference>
<evidence type="ECO:0000256" key="4">
    <source>
        <dbReference type="ARBA" id="ARBA00022737"/>
    </source>
</evidence>